<dbReference type="AlphaFoldDB" id="A0A195DYE7"/>
<evidence type="ECO:0000313" key="2">
    <source>
        <dbReference type="EMBL" id="KYN17727.1"/>
    </source>
</evidence>
<sequence length="67" mass="6915">MAGKHRQGGEPTSPDGLRSSPNLAPAPSPSPPRPSCSVLSPLPPPPPPPPMCPCCRCHLPFVPSSKL</sequence>
<organism evidence="2 3">
    <name type="scientific">Trachymyrmex cornetzi</name>
    <dbReference type="NCBI Taxonomy" id="471704"/>
    <lineage>
        <taxon>Eukaryota</taxon>
        <taxon>Metazoa</taxon>
        <taxon>Ecdysozoa</taxon>
        <taxon>Arthropoda</taxon>
        <taxon>Hexapoda</taxon>
        <taxon>Insecta</taxon>
        <taxon>Pterygota</taxon>
        <taxon>Neoptera</taxon>
        <taxon>Endopterygota</taxon>
        <taxon>Hymenoptera</taxon>
        <taxon>Apocrita</taxon>
        <taxon>Aculeata</taxon>
        <taxon>Formicoidea</taxon>
        <taxon>Formicidae</taxon>
        <taxon>Myrmicinae</taxon>
        <taxon>Trachymyrmex</taxon>
    </lineage>
</organism>
<protein>
    <submittedName>
        <fullName evidence="2">Uncharacterized protein</fullName>
    </submittedName>
</protein>
<accession>A0A195DYE7</accession>
<proteinExistence type="predicted"/>
<name>A0A195DYE7_9HYME</name>
<keyword evidence="3" id="KW-1185">Reference proteome</keyword>
<feature type="region of interest" description="Disordered" evidence="1">
    <location>
        <begin position="1"/>
        <end position="42"/>
    </location>
</feature>
<reference evidence="2 3" key="1">
    <citation type="submission" date="2015-09" db="EMBL/GenBank/DDBJ databases">
        <title>Trachymyrmex cornetzi WGS genome.</title>
        <authorList>
            <person name="Nygaard S."/>
            <person name="Hu H."/>
            <person name="Boomsma J."/>
            <person name="Zhang G."/>
        </authorList>
    </citation>
    <scope>NUCLEOTIDE SEQUENCE [LARGE SCALE GENOMIC DNA]</scope>
    <source>
        <strain evidence="2">Tcor2-1</strain>
        <tissue evidence="2">Whole body</tissue>
    </source>
</reference>
<dbReference type="Proteomes" id="UP000078492">
    <property type="component" value="Unassembled WGS sequence"/>
</dbReference>
<evidence type="ECO:0000313" key="3">
    <source>
        <dbReference type="Proteomes" id="UP000078492"/>
    </source>
</evidence>
<evidence type="ECO:0000256" key="1">
    <source>
        <dbReference type="SAM" id="MobiDB-lite"/>
    </source>
</evidence>
<gene>
    <name evidence="2" type="ORF">ALC57_10096</name>
</gene>
<dbReference type="EMBL" id="KQ980107">
    <property type="protein sequence ID" value="KYN17727.1"/>
    <property type="molecule type" value="Genomic_DNA"/>
</dbReference>
<feature type="compositionally biased region" description="Pro residues" evidence="1">
    <location>
        <begin position="24"/>
        <end position="34"/>
    </location>
</feature>